<dbReference type="InterPro" id="IPR001867">
    <property type="entry name" value="OmpR/PhoB-type_DNA-bd"/>
</dbReference>
<evidence type="ECO:0000256" key="8">
    <source>
        <dbReference type="PROSITE-ProRule" id="PRU01091"/>
    </source>
</evidence>
<dbReference type="PROSITE" id="PS51755">
    <property type="entry name" value="OMPR_PHOB"/>
    <property type="match status" value="1"/>
</dbReference>
<keyword evidence="3" id="KW-0805">Transcription regulation</keyword>
<dbReference type="CDD" id="cd00383">
    <property type="entry name" value="trans_reg_C"/>
    <property type="match status" value="1"/>
</dbReference>
<dbReference type="Gene3D" id="3.40.50.2300">
    <property type="match status" value="1"/>
</dbReference>
<evidence type="ECO:0000313" key="13">
    <source>
        <dbReference type="Proteomes" id="UP000325211"/>
    </source>
</evidence>
<feature type="compositionally biased region" description="Low complexity" evidence="9">
    <location>
        <begin position="128"/>
        <end position="141"/>
    </location>
</feature>
<dbReference type="PROSITE" id="PS50110">
    <property type="entry name" value="RESPONSE_REGULATORY"/>
    <property type="match status" value="1"/>
</dbReference>
<reference evidence="12 13" key="1">
    <citation type="submission" date="2018-05" db="EMBL/GenBank/DDBJ databases">
        <title>Streptomyces venezuelae.</title>
        <authorList>
            <person name="Kim W."/>
            <person name="Lee N."/>
            <person name="Cho B.-K."/>
        </authorList>
    </citation>
    <scope>NUCLEOTIDE SEQUENCE [LARGE SCALE GENOMIC DNA]</scope>
    <source>
        <strain evidence="12 13">ATCC 21782</strain>
    </source>
</reference>
<dbReference type="PANTHER" id="PTHR48111:SF72">
    <property type="entry name" value="SENSORY TRANSDUCTION PROTEIN REGX3"/>
    <property type="match status" value="1"/>
</dbReference>
<sequence length="246" mass="26402">MRLLLVEDDDHVAAALSAILARHGFRVTHARNGEEALQALLPADAPPFGVVLLDLGLPDQDGYEVCGKIRKRTAIPVIMVTARGDVRSRIHGLNMGADDYVVKPYDTGELLARIHAVARRTGTGGGSAADDSTPAGPRRSPAGPPGLVRLGQVSIELPTRRVSVDGTDVPLTRKEFDLLALLAQRPGVVFRREQIISEVWHTSWEGTGRTLEVHVASLRSKLRMPALIETVRGVGYRLVAPGPGAS</sequence>
<feature type="domain" description="OmpR/PhoB-type" evidence="11">
    <location>
        <begin position="145"/>
        <end position="240"/>
    </location>
</feature>
<dbReference type="Proteomes" id="UP000325211">
    <property type="component" value="Chromosome"/>
</dbReference>
<organism evidence="12 13">
    <name type="scientific">Streptomyces venezuelae</name>
    <dbReference type="NCBI Taxonomy" id="54571"/>
    <lineage>
        <taxon>Bacteria</taxon>
        <taxon>Bacillati</taxon>
        <taxon>Actinomycetota</taxon>
        <taxon>Actinomycetes</taxon>
        <taxon>Kitasatosporales</taxon>
        <taxon>Streptomycetaceae</taxon>
        <taxon>Streptomyces</taxon>
    </lineage>
</organism>
<evidence type="ECO:0000256" key="9">
    <source>
        <dbReference type="SAM" id="MobiDB-lite"/>
    </source>
</evidence>
<dbReference type="GO" id="GO:0000156">
    <property type="term" value="F:phosphorelay response regulator activity"/>
    <property type="evidence" value="ECO:0007669"/>
    <property type="project" value="TreeGrafter"/>
</dbReference>
<dbReference type="InterPro" id="IPR036388">
    <property type="entry name" value="WH-like_DNA-bd_sf"/>
</dbReference>
<feature type="modified residue" description="4-aspartylphosphate" evidence="7">
    <location>
        <position position="54"/>
    </location>
</feature>
<keyword evidence="5" id="KW-0804">Transcription</keyword>
<dbReference type="FunFam" id="1.10.10.10:FF:000018">
    <property type="entry name" value="DNA-binding response regulator ResD"/>
    <property type="match status" value="1"/>
</dbReference>
<dbReference type="PANTHER" id="PTHR48111">
    <property type="entry name" value="REGULATOR OF RPOS"/>
    <property type="match status" value="1"/>
</dbReference>
<dbReference type="Gene3D" id="1.10.10.10">
    <property type="entry name" value="Winged helix-like DNA-binding domain superfamily/Winged helix DNA-binding domain"/>
    <property type="match status" value="1"/>
</dbReference>
<evidence type="ECO:0000256" key="2">
    <source>
        <dbReference type="ARBA" id="ARBA00023012"/>
    </source>
</evidence>
<evidence type="ECO:0000256" key="3">
    <source>
        <dbReference type="ARBA" id="ARBA00023015"/>
    </source>
</evidence>
<dbReference type="OrthoDB" id="9802426at2"/>
<dbReference type="InterPro" id="IPR039420">
    <property type="entry name" value="WalR-like"/>
</dbReference>
<dbReference type="Pfam" id="PF00072">
    <property type="entry name" value="Response_reg"/>
    <property type="match status" value="1"/>
</dbReference>
<dbReference type="SMART" id="SM00862">
    <property type="entry name" value="Trans_reg_C"/>
    <property type="match status" value="1"/>
</dbReference>
<proteinExistence type="predicted"/>
<feature type="DNA-binding region" description="OmpR/PhoB-type" evidence="8">
    <location>
        <begin position="145"/>
        <end position="240"/>
    </location>
</feature>
<dbReference type="CDD" id="cd17574">
    <property type="entry name" value="REC_OmpR"/>
    <property type="match status" value="1"/>
</dbReference>
<dbReference type="Pfam" id="PF00486">
    <property type="entry name" value="Trans_reg_C"/>
    <property type="match status" value="1"/>
</dbReference>
<evidence type="ECO:0000256" key="6">
    <source>
        <dbReference type="ARBA" id="ARBA00041201"/>
    </source>
</evidence>
<dbReference type="Gene3D" id="6.10.250.690">
    <property type="match status" value="1"/>
</dbReference>
<feature type="domain" description="Response regulatory" evidence="10">
    <location>
        <begin position="2"/>
        <end position="118"/>
    </location>
</feature>
<keyword evidence="4 8" id="KW-0238">DNA-binding</keyword>
<dbReference type="InterPro" id="IPR001789">
    <property type="entry name" value="Sig_transdc_resp-reg_receiver"/>
</dbReference>
<dbReference type="SMART" id="SM00448">
    <property type="entry name" value="REC"/>
    <property type="match status" value="1"/>
</dbReference>
<keyword evidence="1 7" id="KW-0597">Phosphoprotein</keyword>
<dbReference type="SUPFAM" id="SSF52172">
    <property type="entry name" value="CheY-like"/>
    <property type="match status" value="1"/>
</dbReference>
<feature type="region of interest" description="Disordered" evidence="9">
    <location>
        <begin position="121"/>
        <end position="147"/>
    </location>
</feature>
<dbReference type="GO" id="GO:0006355">
    <property type="term" value="P:regulation of DNA-templated transcription"/>
    <property type="evidence" value="ECO:0007669"/>
    <property type="project" value="InterPro"/>
</dbReference>
<dbReference type="RefSeq" id="WP_150207011.1">
    <property type="nucleotide sequence ID" value="NZ_CP029190.1"/>
</dbReference>
<dbReference type="AlphaFoldDB" id="A0A5P2CYB4"/>
<accession>A0A5P2CYB4</accession>
<keyword evidence="2" id="KW-0902">Two-component regulatory system</keyword>
<dbReference type="InterPro" id="IPR011006">
    <property type="entry name" value="CheY-like_superfamily"/>
</dbReference>
<dbReference type="GO" id="GO:0005829">
    <property type="term" value="C:cytosol"/>
    <property type="evidence" value="ECO:0007669"/>
    <property type="project" value="TreeGrafter"/>
</dbReference>
<protein>
    <recommendedName>
        <fullName evidence="6">Sensory transduction protein RegX3</fullName>
    </recommendedName>
</protein>
<evidence type="ECO:0000259" key="11">
    <source>
        <dbReference type="PROSITE" id="PS51755"/>
    </source>
</evidence>
<dbReference type="GO" id="GO:0000976">
    <property type="term" value="F:transcription cis-regulatory region binding"/>
    <property type="evidence" value="ECO:0007669"/>
    <property type="project" value="TreeGrafter"/>
</dbReference>
<evidence type="ECO:0000259" key="10">
    <source>
        <dbReference type="PROSITE" id="PS50110"/>
    </source>
</evidence>
<evidence type="ECO:0000313" key="12">
    <source>
        <dbReference type="EMBL" id="QES47886.1"/>
    </source>
</evidence>
<evidence type="ECO:0000256" key="5">
    <source>
        <dbReference type="ARBA" id="ARBA00023163"/>
    </source>
</evidence>
<dbReference type="EMBL" id="CP029190">
    <property type="protein sequence ID" value="QES47886.1"/>
    <property type="molecule type" value="Genomic_DNA"/>
</dbReference>
<dbReference type="SUPFAM" id="SSF46894">
    <property type="entry name" value="C-terminal effector domain of the bipartite response regulators"/>
    <property type="match status" value="1"/>
</dbReference>
<name>A0A5P2CYB4_STRVZ</name>
<evidence type="ECO:0000256" key="1">
    <source>
        <dbReference type="ARBA" id="ARBA00022553"/>
    </source>
</evidence>
<evidence type="ECO:0000256" key="4">
    <source>
        <dbReference type="ARBA" id="ARBA00023125"/>
    </source>
</evidence>
<evidence type="ECO:0000256" key="7">
    <source>
        <dbReference type="PROSITE-ProRule" id="PRU00169"/>
    </source>
</evidence>
<dbReference type="GO" id="GO:0032993">
    <property type="term" value="C:protein-DNA complex"/>
    <property type="evidence" value="ECO:0007669"/>
    <property type="project" value="TreeGrafter"/>
</dbReference>
<gene>
    <name evidence="12" type="ORF">DEJ50_08745</name>
</gene>
<dbReference type="InterPro" id="IPR016032">
    <property type="entry name" value="Sig_transdc_resp-reg_C-effctor"/>
</dbReference>